<dbReference type="InterPro" id="IPR013815">
    <property type="entry name" value="ATP_grasp_subdomain_1"/>
</dbReference>
<dbReference type="GO" id="GO:0046872">
    <property type="term" value="F:metal ion binding"/>
    <property type="evidence" value="ECO:0007669"/>
    <property type="project" value="InterPro"/>
</dbReference>
<dbReference type="AlphaFoldDB" id="A0A6I4HUD9"/>
<keyword evidence="2" id="KW-1185">Reference proteome</keyword>
<proteinExistence type="predicted"/>
<dbReference type="SUPFAM" id="SSF56059">
    <property type="entry name" value="Glutathione synthetase ATP-binding domain-like"/>
    <property type="match status" value="1"/>
</dbReference>
<dbReference type="EMBL" id="CP066775">
    <property type="protein sequence ID" value="QQL50233.1"/>
    <property type="molecule type" value="Genomic_DNA"/>
</dbReference>
<gene>
    <name evidence="1" type="ORF">GO620_001915</name>
</gene>
<accession>A0A6I4HUD9</accession>
<reference evidence="1 2" key="1">
    <citation type="submission" date="2020-12" db="EMBL/GenBank/DDBJ databases">
        <title>HMF7856_wgs.fasta genome submission.</title>
        <authorList>
            <person name="Kang H."/>
            <person name="Kim H."/>
            <person name="Joh K."/>
        </authorList>
    </citation>
    <scope>NUCLEOTIDE SEQUENCE [LARGE SCALE GENOMIC DNA]</scope>
    <source>
        <strain evidence="1 2">HMF7856</strain>
    </source>
</reference>
<organism evidence="1 2">
    <name type="scientific">Mucilaginibacter ginkgonis</name>
    <dbReference type="NCBI Taxonomy" id="2682091"/>
    <lineage>
        <taxon>Bacteria</taxon>
        <taxon>Pseudomonadati</taxon>
        <taxon>Bacteroidota</taxon>
        <taxon>Sphingobacteriia</taxon>
        <taxon>Sphingobacteriales</taxon>
        <taxon>Sphingobacteriaceae</taxon>
        <taxon>Mucilaginibacter</taxon>
    </lineage>
</organism>
<dbReference type="Gene3D" id="3.40.50.20">
    <property type="match status" value="1"/>
</dbReference>
<dbReference type="GO" id="GO:0005524">
    <property type="term" value="F:ATP binding"/>
    <property type="evidence" value="ECO:0007669"/>
    <property type="project" value="UniProtKB-UniRule"/>
</dbReference>
<dbReference type="InterPro" id="IPR011761">
    <property type="entry name" value="ATP-grasp"/>
</dbReference>
<dbReference type="Gene3D" id="3.30.1490.20">
    <property type="entry name" value="ATP-grasp fold, A domain"/>
    <property type="match status" value="1"/>
</dbReference>
<evidence type="ECO:0000313" key="1">
    <source>
        <dbReference type="EMBL" id="QQL50233.1"/>
    </source>
</evidence>
<dbReference type="Proteomes" id="UP000429232">
    <property type="component" value="Chromosome"/>
</dbReference>
<protein>
    <submittedName>
        <fullName evidence="1">ATP-grasp domain-containing protein</fullName>
    </submittedName>
</protein>
<dbReference type="PROSITE" id="PS50975">
    <property type="entry name" value="ATP_GRASP"/>
    <property type="match status" value="1"/>
</dbReference>
<dbReference type="Pfam" id="PF15632">
    <property type="entry name" value="ATPgrasp_Ter"/>
    <property type="match status" value="1"/>
</dbReference>
<dbReference type="RefSeq" id="WP_157522712.1">
    <property type="nucleotide sequence ID" value="NZ_CP066775.1"/>
</dbReference>
<sequence>MGDIYAEICVAVTGLNANDNPGPGVAVARALKEAFGVGLRIIGLAYEALEAGIYVPGLIEKTYQIPYPSAGAEALASRIAQIHSEETINVVIPNFDAELHNFISIEKRLRKFGIAMFLPSHEQLNMRDKVNLNRLGNKLGLNVPHDRLINNEAELYTAAEKLSYPLVIKGKYYEATIAHNADSARKAFYELSAKWGLPVIAQQFISGTEINIAAIGDGEGYNLSIVPMRKLYITDKGKAWAGVTIEDDQLIALADKFAGATKWRGGYELEIVRGADGQLYILEINPRFPAWIYLTAAAGQNQPEVLVQMALGHQPQKMTAYQTGKMFVRYSWDNVVDISDFQQMSAFGELKTNKNAKAYL</sequence>
<evidence type="ECO:0000313" key="2">
    <source>
        <dbReference type="Proteomes" id="UP000429232"/>
    </source>
</evidence>
<name>A0A6I4HUD9_9SPHI</name>
<dbReference type="KEGG" id="mgik:GO620_001915"/>
<dbReference type="Gene3D" id="3.30.470.20">
    <property type="entry name" value="ATP-grasp fold, B domain"/>
    <property type="match status" value="1"/>
</dbReference>